<reference evidence="5 6" key="1">
    <citation type="journal article" date="2022" name="Nat. Plants">
        <title>Genomes of leafy and leafless Platanthera orchids illuminate the evolution of mycoheterotrophy.</title>
        <authorList>
            <person name="Li M.H."/>
            <person name="Liu K.W."/>
            <person name="Li Z."/>
            <person name="Lu H.C."/>
            <person name="Ye Q.L."/>
            <person name="Zhang D."/>
            <person name="Wang J.Y."/>
            <person name="Li Y.F."/>
            <person name="Zhong Z.M."/>
            <person name="Liu X."/>
            <person name="Yu X."/>
            <person name="Liu D.K."/>
            <person name="Tu X.D."/>
            <person name="Liu B."/>
            <person name="Hao Y."/>
            <person name="Liao X.Y."/>
            <person name="Jiang Y.T."/>
            <person name="Sun W.H."/>
            <person name="Chen J."/>
            <person name="Chen Y.Q."/>
            <person name="Ai Y."/>
            <person name="Zhai J.W."/>
            <person name="Wu S.S."/>
            <person name="Zhou Z."/>
            <person name="Hsiao Y.Y."/>
            <person name="Wu W.L."/>
            <person name="Chen Y.Y."/>
            <person name="Lin Y.F."/>
            <person name="Hsu J.L."/>
            <person name="Li C.Y."/>
            <person name="Wang Z.W."/>
            <person name="Zhao X."/>
            <person name="Zhong W.Y."/>
            <person name="Ma X.K."/>
            <person name="Ma L."/>
            <person name="Huang J."/>
            <person name="Chen G.Z."/>
            <person name="Huang M.Z."/>
            <person name="Huang L."/>
            <person name="Peng D.H."/>
            <person name="Luo Y.B."/>
            <person name="Zou S.Q."/>
            <person name="Chen S.P."/>
            <person name="Lan S."/>
            <person name="Tsai W.C."/>
            <person name="Van de Peer Y."/>
            <person name="Liu Z.J."/>
        </authorList>
    </citation>
    <scope>NUCLEOTIDE SEQUENCE [LARGE SCALE GENOMIC DNA]</scope>
    <source>
        <strain evidence="5">Lor288</strain>
    </source>
</reference>
<keyword evidence="2 5" id="KW-0378">Hydrolase</keyword>
<dbReference type="PROSITE" id="PS00973">
    <property type="entry name" value="USP_2"/>
    <property type="match status" value="1"/>
</dbReference>
<dbReference type="PROSITE" id="PS50235">
    <property type="entry name" value="USP_3"/>
    <property type="match status" value="1"/>
</dbReference>
<evidence type="ECO:0000256" key="2">
    <source>
        <dbReference type="RuleBase" id="RU366025"/>
    </source>
</evidence>
<dbReference type="Gene3D" id="3.90.70.10">
    <property type="entry name" value="Cysteine proteinases"/>
    <property type="match status" value="1"/>
</dbReference>
<comment type="function">
    <text evidence="2">Recognizes and hydrolyzes the peptide bond at the C-terminal Gly of ubiquitin. Involved in the processing of poly-ubiquitin precursors as well as that of ubiquitinated proteins.</text>
</comment>
<keyword evidence="6" id="KW-1185">Reference proteome</keyword>
<feature type="domain" description="USP" evidence="4">
    <location>
        <begin position="92"/>
        <end position="396"/>
    </location>
</feature>
<feature type="compositionally biased region" description="Basic and acidic residues" evidence="3">
    <location>
        <begin position="836"/>
        <end position="849"/>
    </location>
</feature>
<keyword evidence="2" id="KW-0788">Thiol protease</keyword>
<evidence type="ECO:0000313" key="6">
    <source>
        <dbReference type="Proteomes" id="UP001412067"/>
    </source>
</evidence>
<dbReference type="InterPro" id="IPR018200">
    <property type="entry name" value="USP_CS"/>
</dbReference>
<organism evidence="5 6">
    <name type="scientific">Platanthera guangdongensis</name>
    <dbReference type="NCBI Taxonomy" id="2320717"/>
    <lineage>
        <taxon>Eukaryota</taxon>
        <taxon>Viridiplantae</taxon>
        <taxon>Streptophyta</taxon>
        <taxon>Embryophyta</taxon>
        <taxon>Tracheophyta</taxon>
        <taxon>Spermatophyta</taxon>
        <taxon>Magnoliopsida</taxon>
        <taxon>Liliopsida</taxon>
        <taxon>Asparagales</taxon>
        <taxon>Orchidaceae</taxon>
        <taxon>Orchidoideae</taxon>
        <taxon>Orchideae</taxon>
        <taxon>Orchidinae</taxon>
        <taxon>Platanthera</taxon>
    </lineage>
</organism>
<feature type="region of interest" description="Disordered" evidence="3">
    <location>
        <begin position="41"/>
        <end position="74"/>
    </location>
</feature>
<dbReference type="InterPro" id="IPR001394">
    <property type="entry name" value="Peptidase_C19_UCH"/>
</dbReference>
<feature type="region of interest" description="Disordered" evidence="3">
    <location>
        <begin position="510"/>
        <end position="531"/>
    </location>
</feature>
<dbReference type="PROSITE" id="PS00972">
    <property type="entry name" value="USP_1"/>
    <property type="match status" value="1"/>
</dbReference>
<accession>A0ABR2M8V1</accession>
<feature type="region of interest" description="Disordered" evidence="3">
    <location>
        <begin position="717"/>
        <end position="750"/>
    </location>
</feature>
<dbReference type="CDD" id="cd02661">
    <property type="entry name" value="Peptidase_C19E"/>
    <property type="match status" value="1"/>
</dbReference>
<name>A0ABR2M8V1_9ASPA</name>
<dbReference type="EMBL" id="JBBWWR010000010">
    <property type="protein sequence ID" value="KAK8960599.1"/>
    <property type="molecule type" value="Genomic_DNA"/>
</dbReference>
<dbReference type="GO" id="GO:0016787">
    <property type="term" value="F:hydrolase activity"/>
    <property type="evidence" value="ECO:0007669"/>
    <property type="project" value="UniProtKB-KW"/>
</dbReference>
<protein>
    <recommendedName>
        <fullName evidence="2">Ubiquitin carboxyl-terminal hydrolase</fullName>
        <ecNumber evidence="2">3.4.19.12</ecNumber>
    </recommendedName>
</protein>
<dbReference type="Proteomes" id="UP001412067">
    <property type="component" value="Unassembled WGS sequence"/>
</dbReference>
<dbReference type="InterPro" id="IPR050164">
    <property type="entry name" value="Peptidase_C19"/>
</dbReference>
<evidence type="ECO:0000256" key="1">
    <source>
        <dbReference type="ARBA" id="ARBA00009085"/>
    </source>
</evidence>
<dbReference type="Pfam" id="PF00443">
    <property type="entry name" value="UCH"/>
    <property type="match status" value="1"/>
</dbReference>
<dbReference type="InterPro" id="IPR028889">
    <property type="entry name" value="USP"/>
</dbReference>
<sequence length="849" mass="95247">MAAAGQPLLHRRIEFHLARRPCTAVPLSSGDFRLETLNPGSSEKRWEASGSAVGSSEAESAAHEKRSAGGEFHDRGLDPELSFRIGFQKIGAGLENLGNTCYLNSVLQCLTYTEPFAAYLQSGKHKSTCRAAGFCAMCALQNHVMDALQSTGKILKPFHLVRNLRCISRSFQNSRQEDAHEYMVNLLESMHKCCLPYGVPSESPSAYERSLVHKIFGGQLRSQVKCMKCSYCSNKFDPFLDLSLEIVGADSVKKALAHFTAPEQLDDGGRQYQCQHCKEKVRASKQLTIHKPPYVLTIHLKRFGSCIRGEKINKKVVFGPSLDLKPFVSGLHEEELKYTLYGVLVHAGWSTHSGHYFCYVRTSTGLWYSLDDNHVSQVSEKAVLSREAYMLFYVRDRTAIKQSLLVERKLSTPGYNSAKIIYDGAIHGLPVPLADRRGKHLFNNQDTLVHSNGHVTTVGSCFQVSDDVPTNGLYSKTLPLDSKLPFFGPEKGDATNRIAQVTSTTQKIESSSTLECNDDRRPFSTSNSIHGPIKEAASSKFMEDEANDLNMEKGSNGQQCQKGREGFLKLMETKSVKRLKLNTSVGSVQEESPVVPEMENSVHGGRTTEVILKKPKVPLLAKDACFGRKQIFFMSLRLHKKHKMRNKKHHPNCRNKINKRRLDLSTESQGTSTSEKYRTVDMHSTLSFGNDACSTLREKLAGEKAVKFNNDLSQMNGTEIHSSCTSGDIPEISKEPSRSSSSTEGKRSVKFKNAEDEDILPNCSLNLLKASLREATVASWDVKDLLPSQINDLEDAPKRKNCYLLDEWDEEYDRGKRKKLKSRRWFDGSNPFQETADLREKEKRHEKIR</sequence>
<feature type="region of interest" description="Disordered" evidence="3">
    <location>
        <begin position="827"/>
        <end position="849"/>
    </location>
</feature>
<feature type="compositionally biased region" description="Low complexity" evidence="3">
    <location>
        <begin position="48"/>
        <end position="59"/>
    </location>
</feature>
<comment type="catalytic activity">
    <reaction evidence="2">
        <text>Thiol-dependent hydrolysis of ester, thioester, amide, peptide and isopeptide bonds formed by the C-terminal Gly of ubiquitin (a 76-residue protein attached to proteins as an intracellular targeting signal).</text>
        <dbReference type="EC" id="3.4.19.12"/>
    </reaction>
</comment>
<feature type="compositionally biased region" description="Basic and acidic residues" evidence="3">
    <location>
        <begin position="60"/>
        <end position="74"/>
    </location>
</feature>
<dbReference type="PANTHER" id="PTHR24006">
    <property type="entry name" value="UBIQUITIN CARBOXYL-TERMINAL HYDROLASE"/>
    <property type="match status" value="1"/>
</dbReference>
<evidence type="ECO:0000259" key="4">
    <source>
        <dbReference type="PROSITE" id="PS50235"/>
    </source>
</evidence>
<feature type="compositionally biased region" description="Polar residues" evidence="3">
    <location>
        <begin position="717"/>
        <end position="726"/>
    </location>
</feature>
<proteinExistence type="inferred from homology"/>
<evidence type="ECO:0000256" key="3">
    <source>
        <dbReference type="SAM" id="MobiDB-lite"/>
    </source>
</evidence>
<keyword evidence="2" id="KW-0645">Protease</keyword>
<dbReference type="EC" id="3.4.19.12" evidence="2"/>
<dbReference type="PANTHER" id="PTHR24006:SF663">
    <property type="entry name" value="UBIQUITIN CARBOXYL-TERMINAL HYDROLASE 23"/>
    <property type="match status" value="1"/>
</dbReference>
<dbReference type="InterPro" id="IPR038765">
    <property type="entry name" value="Papain-like_cys_pep_sf"/>
</dbReference>
<comment type="caution">
    <text evidence="5">The sequence shown here is derived from an EMBL/GenBank/DDBJ whole genome shotgun (WGS) entry which is preliminary data.</text>
</comment>
<comment type="similarity">
    <text evidence="1 2">Belongs to the peptidase C19 family.</text>
</comment>
<keyword evidence="2" id="KW-0833">Ubl conjugation pathway</keyword>
<evidence type="ECO:0000313" key="5">
    <source>
        <dbReference type="EMBL" id="KAK8960599.1"/>
    </source>
</evidence>
<gene>
    <name evidence="5" type="primary">UBP23</name>
    <name evidence="5" type="ORF">KSP40_PGU008572</name>
</gene>
<dbReference type="SUPFAM" id="SSF54001">
    <property type="entry name" value="Cysteine proteinases"/>
    <property type="match status" value="1"/>
</dbReference>